<dbReference type="InterPro" id="IPR046700">
    <property type="entry name" value="DUF6570"/>
</dbReference>
<evidence type="ECO:0000259" key="1">
    <source>
        <dbReference type="Pfam" id="PF14214"/>
    </source>
</evidence>
<dbReference type="Proteomes" id="UP001258017">
    <property type="component" value="Unassembled WGS sequence"/>
</dbReference>
<evidence type="ECO:0000259" key="2">
    <source>
        <dbReference type="Pfam" id="PF20209"/>
    </source>
</evidence>
<feature type="domain" description="DUF6570" evidence="2">
    <location>
        <begin position="141"/>
        <end position="268"/>
    </location>
</feature>
<gene>
    <name evidence="3" type="ORF">KPH14_002637</name>
</gene>
<dbReference type="AlphaFoldDB" id="A0AAD9VMQ2"/>
<dbReference type="EMBL" id="JAIFRP010000087">
    <property type="protein sequence ID" value="KAK2579425.1"/>
    <property type="molecule type" value="Genomic_DNA"/>
</dbReference>
<feature type="domain" description="Helitron helicase-like" evidence="1">
    <location>
        <begin position="411"/>
        <end position="578"/>
    </location>
</feature>
<evidence type="ECO:0000313" key="4">
    <source>
        <dbReference type="Proteomes" id="UP001258017"/>
    </source>
</evidence>
<reference evidence="3" key="2">
    <citation type="journal article" date="2023" name="Commun. Biol.">
        <title>Intrasexual cuticular hydrocarbon dimorphism in a wasp sheds light on hydrocarbon biosynthesis genes in Hymenoptera.</title>
        <authorList>
            <person name="Moris V.C."/>
            <person name="Podsiadlowski L."/>
            <person name="Martin S."/>
            <person name="Oeyen J.P."/>
            <person name="Donath A."/>
            <person name="Petersen M."/>
            <person name="Wilbrandt J."/>
            <person name="Misof B."/>
            <person name="Liedtke D."/>
            <person name="Thamm M."/>
            <person name="Scheiner R."/>
            <person name="Schmitt T."/>
            <person name="Niehuis O."/>
        </authorList>
    </citation>
    <scope>NUCLEOTIDE SEQUENCE</scope>
    <source>
        <strain evidence="3">GBR_01_08_01A</strain>
    </source>
</reference>
<reference evidence="3" key="1">
    <citation type="submission" date="2021-08" db="EMBL/GenBank/DDBJ databases">
        <authorList>
            <person name="Misof B."/>
            <person name="Oliver O."/>
            <person name="Podsiadlowski L."/>
            <person name="Donath A."/>
            <person name="Peters R."/>
            <person name="Mayer C."/>
            <person name="Rust J."/>
            <person name="Gunkel S."/>
            <person name="Lesny P."/>
            <person name="Martin S."/>
            <person name="Oeyen J.P."/>
            <person name="Petersen M."/>
            <person name="Panagiotis P."/>
            <person name="Wilbrandt J."/>
            <person name="Tanja T."/>
        </authorList>
    </citation>
    <scope>NUCLEOTIDE SEQUENCE</scope>
    <source>
        <strain evidence="3">GBR_01_08_01A</strain>
        <tissue evidence="3">Thorax + abdomen</tissue>
    </source>
</reference>
<evidence type="ECO:0000313" key="3">
    <source>
        <dbReference type="EMBL" id="KAK2579425.1"/>
    </source>
</evidence>
<sequence length="646" mass="76150">MDDYRNKEKLKNAVNIKKLRDKIDIEKVTECIENLQRINIFRNKNLQSCINNRISQIYILLKGYEPSIIDHNNIIQIDDDEFNLLNKPNLLHKIEKYIKTISEGLEWICSSCGGLCWNEICKIRTDNKILLCVTCKLSIFNGKIPQLALINGLEFQPIPEELEDLFPIEERLVSCQIPFMQIRHVGIDKQFGLRGNFVNVSIDINTNVSILPRQRNNIQIIYIKLMKRMKNQTPYVFQAVRPEKVYEAACYLTNQSLYKKHHIICSENWLFNETLEQIKEKETTIENEITNMETNAKNNKTETEGWDNWDETINDEPINHGGEETLLQDEFIAMKFAPGENKKPISLLMDENVEELSFPTIYCGKTREFNTHFTLRQIAKSEARMFDRRCAINIPKLMFSHCRLQLSKLISFIQISLRKKFQSRNITVRNVLNETYLDNLIQQNNGFRILQKDRSSAAFWEQKKKDVISMIRQLGMPTIFLTLSAAETKWLGLLKILKQVIYKCNTSLDECARMSWSEKSRLIQSDPITCARYFDHRVKEFFKVLLCKESIFINNNVLDYYYRVEFQHRGSPHIHCLLWLNNAPIFDETNNDSIKECENCIDQHITCRQDESISNLIAYQIHKHNQKCKKKYKEKIYVDLDFQNYQ</sequence>
<protein>
    <recommendedName>
        <fullName evidence="5">Helitron helicase-like domain-containing protein</fullName>
    </recommendedName>
</protein>
<comment type="caution">
    <text evidence="3">The sequence shown here is derived from an EMBL/GenBank/DDBJ whole genome shotgun (WGS) entry which is preliminary data.</text>
</comment>
<evidence type="ECO:0008006" key="5">
    <source>
        <dbReference type="Google" id="ProtNLM"/>
    </source>
</evidence>
<name>A0AAD9VMQ2_9HYME</name>
<accession>A0AAD9VMQ2</accession>
<organism evidence="3 4">
    <name type="scientific">Odynerus spinipes</name>
    <dbReference type="NCBI Taxonomy" id="1348599"/>
    <lineage>
        <taxon>Eukaryota</taxon>
        <taxon>Metazoa</taxon>
        <taxon>Ecdysozoa</taxon>
        <taxon>Arthropoda</taxon>
        <taxon>Hexapoda</taxon>
        <taxon>Insecta</taxon>
        <taxon>Pterygota</taxon>
        <taxon>Neoptera</taxon>
        <taxon>Endopterygota</taxon>
        <taxon>Hymenoptera</taxon>
        <taxon>Apocrita</taxon>
        <taxon>Aculeata</taxon>
        <taxon>Vespoidea</taxon>
        <taxon>Vespidae</taxon>
        <taxon>Eumeninae</taxon>
        <taxon>Odynerus</taxon>
    </lineage>
</organism>
<dbReference type="Pfam" id="PF14214">
    <property type="entry name" value="Helitron_like_N"/>
    <property type="match status" value="1"/>
</dbReference>
<keyword evidence="4" id="KW-1185">Reference proteome</keyword>
<dbReference type="InterPro" id="IPR025476">
    <property type="entry name" value="Helitron_helicase-like"/>
</dbReference>
<dbReference type="Pfam" id="PF20209">
    <property type="entry name" value="DUF6570"/>
    <property type="match status" value="1"/>
</dbReference>
<proteinExistence type="predicted"/>